<sequence>MILPCLRSDSNLEKKLEKTVLKIFGVEMKTSAFIGTCTKPGRNWTSFWLNVNTTVMVTIIIMCGFYCAYHVKRKLKESSISGRTKALQQRLSNMLLAQVK</sequence>
<dbReference type="OrthoDB" id="5904261at2759"/>
<comment type="caution">
    <text evidence="2">The sequence shown here is derived from an EMBL/GenBank/DDBJ whole genome shotgun (WGS) entry which is preliminary data.</text>
</comment>
<keyword evidence="1" id="KW-0812">Transmembrane</keyword>
<dbReference type="Proteomes" id="UP000252519">
    <property type="component" value="Unassembled WGS sequence"/>
</dbReference>
<evidence type="ECO:0000256" key="1">
    <source>
        <dbReference type="SAM" id="Phobius"/>
    </source>
</evidence>
<feature type="transmembrane region" description="Helical" evidence="1">
    <location>
        <begin position="47"/>
        <end position="69"/>
    </location>
</feature>
<dbReference type="InterPro" id="IPR019428">
    <property type="entry name" value="7TM_GPCR_serpentine_rcpt_Str"/>
</dbReference>
<dbReference type="AlphaFoldDB" id="A0A368FRJ5"/>
<proteinExistence type="predicted"/>
<gene>
    <name evidence="2" type="ORF">ANCCAN_19367</name>
</gene>
<accession>A0A368FRJ5</accession>
<reference evidence="2 3" key="1">
    <citation type="submission" date="2014-10" db="EMBL/GenBank/DDBJ databases">
        <title>Draft genome of the hookworm Ancylostoma caninum.</title>
        <authorList>
            <person name="Mitreva M."/>
        </authorList>
    </citation>
    <scope>NUCLEOTIDE SEQUENCE [LARGE SCALE GENOMIC DNA]</scope>
    <source>
        <strain evidence="2 3">Baltimore</strain>
    </source>
</reference>
<keyword evidence="1" id="KW-0472">Membrane</keyword>
<dbReference type="EMBL" id="JOJR01000739">
    <property type="protein sequence ID" value="RCN34776.1"/>
    <property type="molecule type" value="Genomic_DNA"/>
</dbReference>
<organism evidence="2 3">
    <name type="scientific">Ancylostoma caninum</name>
    <name type="common">Dog hookworm</name>
    <dbReference type="NCBI Taxonomy" id="29170"/>
    <lineage>
        <taxon>Eukaryota</taxon>
        <taxon>Metazoa</taxon>
        <taxon>Ecdysozoa</taxon>
        <taxon>Nematoda</taxon>
        <taxon>Chromadorea</taxon>
        <taxon>Rhabditida</taxon>
        <taxon>Rhabditina</taxon>
        <taxon>Rhabditomorpha</taxon>
        <taxon>Strongyloidea</taxon>
        <taxon>Ancylostomatidae</taxon>
        <taxon>Ancylostomatinae</taxon>
        <taxon>Ancylostoma</taxon>
    </lineage>
</organism>
<evidence type="ECO:0000313" key="3">
    <source>
        <dbReference type="Proteomes" id="UP000252519"/>
    </source>
</evidence>
<keyword evidence="1" id="KW-1133">Transmembrane helix</keyword>
<protein>
    <submittedName>
        <fullName evidence="2">Uncharacterized protein</fullName>
    </submittedName>
</protein>
<evidence type="ECO:0000313" key="2">
    <source>
        <dbReference type="EMBL" id="RCN34776.1"/>
    </source>
</evidence>
<dbReference type="Pfam" id="PF10326">
    <property type="entry name" value="7TM_GPCR_Str"/>
    <property type="match status" value="1"/>
</dbReference>
<name>A0A368FRJ5_ANCCA</name>
<keyword evidence="3" id="KW-1185">Reference proteome</keyword>